<keyword evidence="3" id="KW-1185">Reference proteome</keyword>
<dbReference type="RefSeq" id="WP_184537247.1">
    <property type="nucleotide sequence ID" value="NZ_JACHJW010000001.1"/>
</dbReference>
<organism evidence="2 3">
    <name type="scientific">Micromonospora polyrhachis</name>
    <dbReference type="NCBI Taxonomy" id="1282883"/>
    <lineage>
        <taxon>Bacteria</taxon>
        <taxon>Bacillati</taxon>
        <taxon>Actinomycetota</taxon>
        <taxon>Actinomycetes</taxon>
        <taxon>Micromonosporales</taxon>
        <taxon>Micromonosporaceae</taxon>
        <taxon>Micromonospora</taxon>
    </lineage>
</organism>
<dbReference type="AlphaFoldDB" id="A0A7W7WS00"/>
<evidence type="ECO:0000313" key="2">
    <source>
        <dbReference type="EMBL" id="MBB4961610.1"/>
    </source>
</evidence>
<name>A0A7W7WS00_9ACTN</name>
<feature type="chain" id="PRO_5031491149" description="Peptidase inhibitor family I36" evidence="1">
    <location>
        <begin position="31"/>
        <end position="122"/>
    </location>
</feature>
<gene>
    <name evidence="2" type="ORF">FHR38_005343</name>
</gene>
<evidence type="ECO:0000256" key="1">
    <source>
        <dbReference type="SAM" id="SignalP"/>
    </source>
</evidence>
<comment type="caution">
    <text evidence="2">The sequence shown here is derived from an EMBL/GenBank/DDBJ whole genome shotgun (WGS) entry which is preliminary data.</text>
</comment>
<dbReference type="EMBL" id="JACHJW010000001">
    <property type="protein sequence ID" value="MBB4961610.1"/>
    <property type="molecule type" value="Genomic_DNA"/>
</dbReference>
<sequence>MRLRKRVVAVLGATVMATAGLVGIAAPASADPCPSGATCAYTSTNWSGAPGPVYGDNRDLSIYAKWRGAESIYNNGNSCHVYIYSKVGYAGSRYPLARGTGWQNIIGSALWHHAYSNLWYGC</sequence>
<dbReference type="Pfam" id="PF03995">
    <property type="entry name" value="Inhibitor_I36"/>
    <property type="match status" value="1"/>
</dbReference>
<dbReference type="Gene3D" id="2.60.20.10">
    <property type="entry name" value="Crystallins"/>
    <property type="match status" value="1"/>
</dbReference>
<dbReference type="Proteomes" id="UP000578819">
    <property type="component" value="Unassembled WGS sequence"/>
</dbReference>
<proteinExistence type="predicted"/>
<evidence type="ECO:0008006" key="4">
    <source>
        <dbReference type="Google" id="ProtNLM"/>
    </source>
</evidence>
<reference evidence="2 3" key="1">
    <citation type="submission" date="2020-08" db="EMBL/GenBank/DDBJ databases">
        <title>Sequencing the genomes of 1000 actinobacteria strains.</title>
        <authorList>
            <person name="Klenk H.-P."/>
        </authorList>
    </citation>
    <scope>NUCLEOTIDE SEQUENCE [LARGE SCALE GENOMIC DNA]</scope>
    <source>
        <strain evidence="2 3">DSM 45886</strain>
    </source>
</reference>
<feature type="signal peptide" evidence="1">
    <location>
        <begin position="1"/>
        <end position="30"/>
    </location>
</feature>
<protein>
    <recommendedName>
        <fullName evidence="4">Peptidase inhibitor family I36</fullName>
    </recommendedName>
</protein>
<keyword evidence="1" id="KW-0732">Signal</keyword>
<evidence type="ECO:0000313" key="3">
    <source>
        <dbReference type="Proteomes" id="UP000578819"/>
    </source>
</evidence>
<accession>A0A7W7WS00</accession>